<dbReference type="Gene3D" id="3.40.50.2300">
    <property type="match status" value="1"/>
</dbReference>
<keyword evidence="1 5" id="KW-0238">DNA-binding</keyword>
<dbReference type="Pfam" id="PF00196">
    <property type="entry name" value="GerE"/>
    <property type="match status" value="1"/>
</dbReference>
<comment type="caution">
    <text evidence="5">The sequence shown here is derived from an EMBL/GenBank/DDBJ whole genome shotgun (WGS) entry which is preliminary data.</text>
</comment>
<comment type="caution">
    <text evidence="2">Lacks conserved residue(s) required for the propagation of feature annotation.</text>
</comment>
<dbReference type="PANTHER" id="PTHR43214:SF42">
    <property type="entry name" value="TRANSCRIPTIONAL REGULATORY PROTEIN DESR"/>
    <property type="match status" value="1"/>
</dbReference>
<dbReference type="CDD" id="cd06170">
    <property type="entry name" value="LuxR_C_like"/>
    <property type="match status" value="1"/>
</dbReference>
<evidence type="ECO:0000256" key="1">
    <source>
        <dbReference type="ARBA" id="ARBA00023125"/>
    </source>
</evidence>
<dbReference type="GO" id="GO:0003677">
    <property type="term" value="F:DNA binding"/>
    <property type="evidence" value="ECO:0007669"/>
    <property type="project" value="UniProtKB-KW"/>
</dbReference>
<evidence type="ECO:0000256" key="2">
    <source>
        <dbReference type="PROSITE-ProRule" id="PRU00169"/>
    </source>
</evidence>
<dbReference type="PROSITE" id="PS50043">
    <property type="entry name" value="HTH_LUXR_2"/>
    <property type="match status" value="1"/>
</dbReference>
<dbReference type="SUPFAM" id="SSF52172">
    <property type="entry name" value="CheY-like"/>
    <property type="match status" value="1"/>
</dbReference>
<dbReference type="SMART" id="SM00421">
    <property type="entry name" value="HTH_LUXR"/>
    <property type="match status" value="1"/>
</dbReference>
<dbReference type="AlphaFoldDB" id="A0A8J4DZP5"/>
<accession>A0A8J4DZP5</accession>
<dbReference type="GO" id="GO:0006355">
    <property type="term" value="P:regulation of DNA-templated transcription"/>
    <property type="evidence" value="ECO:0007669"/>
    <property type="project" value="InterPro"/>
</dbReference>
<dbReference type="EMBL" id="BOPG01000022">
    <property type="protein sequence ID" value="GIJ55931.1"/>
    <property type="molecule type" value="Genomic_DNA"/>
</dbReference>
<organism evidence="5 6">
    <name type="scientific">Virgisporangium aurantiacum</name>
    <dbReference type="NCBI Taxonomy" id="175570"/>
    <lineage>
        <taxon>Bacteria</taxon>
        <taxon>Bacillati</taxon>
        <taxon>Actinomycetota</taxon>
        <taxon>Actinomycetes</taxon>
        <taxon>Micromonosporales</taxon>
        <taxon>Micromonosporaceae</taxon>
        <taxon>Virgisporangium</taxon>
    </lineage>
</organism>
<protein>
    <submittedName>
        <fullName evidence="5">DNA-binding response regulator</fullName>
    </submittedName>
</protein>
<dbReference type="PANTHER" id="PTHR43214">
    <property type="entry name" value="TWO-COMPONENT RESPONSE REGULATOR"/>
    <property type="match status" value="1"/>
</dbReference>
<dbReference type="InterPro" id="IPR039420">
    <property type="entry name" value="WalR-like"/>
</dbReference>
<dbReference type="InterPro" id="IPR000792">
    <property type="entry name" value="Tscrpt_reg_LuxR_C"/>
</dbReference>
<feature type="domain" description="Response regulatory" evidence="4">
    <location>
        <begin position="3"/>
        <end position="119"/>
    </location>
</feature>
<dbReference type="InterPro" id="IPR011006">
    <property type="entry name" value="CheY-like_superfamily"/>
</dbReference>
<dbReference type="GO" id="GO:0000160">
    <property type="term" value="P:phosphorelay signal transduction system"/>
    <property type="evidence" value="ECO:0007669"/>
    <property type="project" value="InterPro"/>
</dbReference>
<name>A0A8J4DZP5_9ACTN</name>
<proteinExistence type="predicted"/>
<dbReference type="PROSITE" id="PS50110">
    <property type="entry name" value="RESPONSE_REGULATORY"/>
    <property type="match status" value="1"/>
</dbReference>
<dbReference type="PRINTS" id="PR00038">
    <property type="entry name" value="HTHLUXR"/>
</dbReference>
<evidence type="ECO:0000259" key="4">
    <source>
        <dbReference type="PROSITE" id="PS50110"/>
    </source>
</evidence>
<evidence type="ECO:0000313" key="6">
    <source>
        <dbReference type="Proteomes" id="UP000612585"/>
    </source>
</evidence>
<dbReference type="PROSITE" id="PS00622">
    <property type="entry name" value="HTH_LUXR_1"/>
    <property type="match status" value="1"/>
</dbReference>
<evidence type="ECO:0000259" key="3">
    <source>
        <dbReference type="PROSITE" id="PS50043"/>
    </source>
</evidence>
<dbReference type="InterPro" id="IPR016032">
    <property type="entry name" value="Sig_transdc_resp-reg_C-effctor"/>
</dbReference>
<sequence length="201" mass="22148">MIRVLMLEDGQWNRAGFSTLLNREPDIALVATADIELEIAPLAAQFAPDVVLVNTDLMVSQILPKVAELKSAAPKCAVIVLCDPTKRGMLPPRRRARRVSFVVKDTSVRQLAAAIRHVARGERVVDPRLEVAAISTEKAVSTREWEVLGLAAEGETVAEIARRLYLSLGTVRNHISSVITKTGARNRLDAIRIARKDGWLR</sequence>
<evidence type="ECO:0000313" key="5">
    <source>
        <dbReference type="EMBL" id="GIJ55931.1"/>
    </source>
</evidence>
<keyword evidence="6" id="KW-1185">Reference proteome</keyword>
<feature type="domain" description="HTH luxR-type" evidence="3">
    <location>
        <begin position="133"/>
        <end position="198"/>
    </location>
</feature>
<reference evidence="5" key="1">
    <citation type="submission" date="2021-01" db="EMBL/GenBank/DDBJ databases">
        <title>Whole genome shotgun sequence of Virgisporangium aurantiacum NBRC 16421.</title>
        <authorList>
            <person name="Komaki H."/>
            <person name="Tamura T."/>
        </authorList>
    </citation>
    <scope>NUCLEOTIDE SEQUENCE</scope>
    <source>
        <strain evidence="5">NBRC 16421</strain>
    </source>
</reference>
<dbReference type="InterPro" id="IPR001789">
    <property type="entry name" value="Sig_transdc_resp-reg_receiver"/>
</dbReference>
<dbReference type="Proteomes" id="UP000612585">
    <property type="component" value="Unassembled WGS sequence"/>
</dbReference>
<gene>
    <name evidence="5" type="primary">desR_2</name>
    <name evidence="5" type="ORF">Vau01_034470</name>
</gene>
<dbReference type="SUPFAM" id="SSF46894">
    <property type="entry name" value="C-terminal effector domain of the bipartite response regulators"/>
    <property type="match status" value="1"/>
</dbReference>